<proteinExistence type="predicted"/>
<dbReference type="EMBL" id="OANT01000002">
    <property type="protein sequence ID" value="SNX43878.1"/>
    <property type="molecule type" value="Genomic_DNA"/>
</dbReference>
<dbReference type="InterPro" id="IPR006860">
    <property type="entry name" value="FecR"/>
</dbReference>
<dbReference type="Gene3D" id="3.55.50.30">
    <property type="match status" value="1"/>
</dbReference>
<evidence type="ECO:0000313" key="3">
    <source>
        <dbReference type="EMBL" id="SNX43878.1"/>
    </source>
</evidence>
<keyword evidence="4" id="KW-1185">Reference proteome</keyword>
<dbReference type="RefSeq" id="WP_097078173.1">
    <property type="nucleotide sequence ID" value="NZ_BAABHT010000010.1"/>
</dbReference>
<gene>
    <name evidence="3" type="ORF">SAMN05421731_10234</name>
</gene>
<evidence type="ECO:0000259" key="2">
    <source>
        <dbReference type="Pfam" id="PF16220"/>
    </source>
</evidence>
<protein>
    <submittedName>
        <fullName evidence="3">FecR family protein</fullName>
    </submittedName>
</protein>
<feature type="domain" description="FecR protein" evidence="1">
    <location>
        <begin position="132"/>
        <end position="214"/>
    </location>
</feature>
<organism evidence="3 4">
    <name type="scientific">Acinetobacter puyangensis</name>
    <dbReference type="NCBI Taxonomy" id="1096779"/>
    <lineage>
        <taxon>Bacteria</taxon>
        <taxon>Pseudomonadati</taxon>
        <taxon>Pseudomonadota</taxon>
        <taxon>Gammaproteobacteria</taxon>
        <taxon>Moraxellales</taxon>
        <taxon>Moraxellaceae</taxon>
        <taxon>Acinetobacter</taxon>
    </lineage>
</organism>
<dbReference type="InterPro" id="IPR012373">
    <property type="entry name" value="Ferrdict_sens_TM"/>
</dbReference>
<feature type="domain" description="FecR N-terminal" evidence="2">
    <location>
        <begin position="19"/>
        <end position="59"/>
    </location>
</feature>
<dbReference type="PIRSF" id="PIRSF018266">
    <property type="entry name" value="FecR"/>
    <property type="match status" value="1"/>
</dbReference>
<dbReference type="PANTHER" id="PTHR30273:SF2">
    <property type="entry name" value="PROTEIN FECR"/>
    <property type="match status" value="1"/>
</dbReference>
<reference evidence="4" key="1">
    <citation type="submission" date="2016-09" db="EMBL/GenBank/DDBJ databases">
        <authorList>
            <person name="Varghese N."/>
            <person name="Submissions S."/>
        </authorList>
    </citation>
    <scope>NUCLEOTIDE SEQUENCE [LARGE SCALE GENOMIC DNA]</scope>
    <source>
        <strain evidence="4">ANC 4466</strain>
    </source>
</reference>
<dbReference type="AlphaFoldDB" id="A0A240E532"/>
<evidence type="ECO:0000259" key="1">
    <source>
        <dbReference type="Pfam" id="PF04773"/>
    </source>
</evidence>
<dbReference type="OrthoDB" id="1099576at2"/>
<name>A0A240E532_9GAMM</name>
<dbReference type="Gene3D" id="2.60.120.1440">
    <property type="match status" value="1"/>
</dbReference>
<dbReference type="Pfam" id="PF16220">
    <property type="entry name" value="DUF4880"/>
    <property type="match status" value="1"/>
</dbReference>
<dbReference type="GO" id="GO:0016989">
    <property type="term" value="F:sigma factor antagonist activity"/>
    <property type="evidence" value="ECO:0007669"/>
    <property type="project" value="TreeGrafter"/>
</dbReference>
<accession>A0A240E532</accession>
<dbReference type="Pfam" id="PF04773">
    <property type="entry name" value="FecR"/>
    <property type="match status" value="1"/>
</dbReference>
<sequence>MSDLSGQISSTSDEDISVQAAEWLVRLDDDGTDQTTQHEFALWLAKNPRHIQAIERMKKLLGDVEALHQYYPDLEVAKVILQQSLNQSEQSKTHYLYQGLGVLLMCSALIIFFASQYAPLGYWTADQYNRSQSWQQHTLQDHSQVKVSGKTAYNLQFNQQQRTLELLQGNILLDVAKDAQRPFKVVTSHATIQALGTRFMVTQDGQRTILTMLESKTAVWPEQQTNDKIQVVEGQRIEINAKGIVDRQPIQINAHLLEQAWDQRKLVANGDDLTDILDYLEMYYSGKIIFDRASLQGIQVTATLPLDDVEKSLQALAEELNLEIQHSIPYVVKVVRK</sequence>
<dbReference type="PANTHER" id="PTHR30273">
    <property type="entry name" value="PERIPLASMIC SIGNAL SENSOR AND SIGMA FACTOR ACTIVATOR FECR-RELATED"/>
    <property type="match status" value="1"/>
</dbReference>
<evidence type="ECO:0000313" key="4">
    <source>
        <dbReference type="Proteomes" id="UP000219042"/>
    </source>
</evidence>
<dbReference type="Proteomes" id="UP000219042">
    <property type="component" value="Unassembled WGS sequence"/>
</dbReference>
<dbReference type="InterPro" id="IPR032623">
    <property type="entry name" value="FecR_N"/>
</dbReference>